<dbReference type="AlphaFoldDB" id="A0A1D1URR8"/>
<protein>
    <submittedName>
        <fullName evidence="2">Uncharacterized protein</fullName>
    </submittedName>
</protein>
<evidence type="ECO:0000256" key="1">
    <source>
        <dbReference type="SAM" id="MobiDB-lite"/>
    </source>
</evidence>
<feature type="compositionally biased region" description="Basic residues" evidence="1">
    <location>
        <begin position="130"/>
        <end position="146"/>
    </location>
</feature>
<feature type="compositionally biased region" description="Basic and acidic residues" evidence="1">
    <location>
        <begin position="243"/>
        <end position="252"/>
    </location>
</feature>
<feature type="region of interest" description="Disordered" evidence="1">
    <location>
        <begin position="1"/>
        <end position="24"/>
    </location>
</feature>
<dbReference type="Proteomes" id="UP000186922">
    <property type="component" value="Unassembled WGS sequence"/>
</dbReference>
<reference evidence="2 3" key="1">
    <citation type="journal article" date="2016" name="Nat. Commun.">
        <title>Extremotolerant tardigrade genome and improved radiotolerance of human cultured cells by tardigrade-unique protein.</title>
        <authorList>
            <person name="Hashimoto T."/>
            <person name="Horikawa D.D."/>
            <person name="Saito Y."/>
            <person name="Kuwahara H."/>
            <person name="Kozuka-Hata H."/>
            <person name="Shin-I T."/>
            <person name="Minakuchi Y."/>
            <person name="Ohishi K."/>
            <person name="Motoyama A."/>
            <person name="Aizu T."/>
            <person name="Enomoto A."/>
            <person name="Kondo K."/>
            <person name="Tanaka S."/>
            <person name="Hara Y."/>
            <person name="Koshikawa S."/>
            <person name="Sagara H."/>
            <person name="Miura T."/>
            <person name="Yokobori S."/>
            <person name="Miyagawa K."/>
            <person name="Suzuki Y."/>
            <person name="Kubo T."/>
            <person name="Oyama M."/>
            <person name="Kohara Y."/>
            <person name="Fujiyama A."/>
            <person name="Arakawa K."/>
            <person name="Katayama T."/>
            <person name="Toyoda A."/>
            <person name="Kunieda T."/>
        </authorList>
    </citation>
    <scope>NUCLEOTIDE SEQUENCE [LARGE SCALE GENOMIC DNA]</scope>
    <source>
        <strain evidence="2 3">YOKOZUNA-1</strain>
    </source>
</reference>
<keyword evidence="3" id="KW-1185">Reference proteome</keyword>
<name>A0A1D1URR8_RAMVA</name>
<comment type="caution">
    <text evidence="2">The sequence shown here is derived from an EMBL/GenBank/DDBJ whole genome shotgun (WGS) entry which is preliminary data.</text>
</comment>
<feature type="compositionally biased region" description="Basic and acidic residues" evidence="1">
    <location>
        <begin position="270"/>
        <end position="279"/>
    </location>
</feature>
<evidence type="ECO:0000313" key="2">
    <source>
        <dbReference type="EMBL" id="GAU90402.1"/>
    </source>
</evidence>
<dbReference type="EMBL" id="BDGG01000001">
    <property type="protein sequence ID" value="GAU90402.1"/>
    <property type="molecule type" value="Genomic_DNA"/>
</dbReference>
<organism evidence="2 3">
    <name type="scientific">Ramazzottius varieornatus</name>
    <name type="common">Water bear</name>
    <name type="synonym">Tardigrade</name>
    <dbReference type="NCBI Taxonomy" id="947166"/>
    <lineage>
        <taxon>Eukaryota</taxon>
        <taxon>Metazoa</taxon>
        <taxon>Ecdysozoa</taxon>
        <taxon>Tardigrada</taxon>
        <taxon>Eutardigrada</taxon>
        <taxon>Parachela</taxon>
        <taxon>Hypsibioidea</taxon>
        <taxon>Ramazzottiidae</taxon>
        <taxon>Ramazzottius</taxon>
    </lineage>
</organism>
<proteinExistence type="predicted"/>
<sequence>MDSSNQTRKRKRRDYRTSDPESSAVVPNYSKTVLKNTQDGGYWVLFHYDDGSNYLLPPTSISADIILPQYRFIDAVKGEEIVAVGMKVRVYWDTAHPVGKATVISVDTDQARMNMLFTTLEQTAKEQAAKNKKKNVTPKAGHRMKHSAGTENVRVKRSALNRSRLNKAGAARLSDSEKDTAPDSDSADEHAPGPKKAPVRKAVSLESGDESGMESFVNKESETEGSQMSNRLTRVMFPAAQSTEREGVNESGKEEEEQIDAADFDDDTYNIDKDPDNRKGGGFADVDDEGDSIDGSRSLQGGGTVSADDTPSYSEEELAEFRAKRDEHRKELQKALLKKAGGTAAIRKPKLAVPSVNWSFLPKDTRAVDRRVFQRLDIHGSKKCDIWVKQSLLKEAVKKAKDMDSYAQKLMWKALISEEELIEVAKLKVKGVGFAKLFGTGNFDAFYDHVVKYRNQKASTDGGKWINEMTTAGGMRRKFISSFDRNVHRILNNTSSTVQ</sequence>
<feature type="compositionally biased region" description="Basic and acidic residues" evidence="1">
    <location>
        <begin position="174"/>
        <end position="192"/>
    </location>
</feature>
<gene>
    <name evidence="2" type="primary">RvY_02822-1</name>
    <name evidence="2" type="synonym">RvY_02822.1</name>
    <name evidence="2" type="ORF">RvY_02822</name>
</gene>
<feature type="compositionally biased region" description="Acidic residues" evidence="1">
    <location>
        <begin position="253"/>
        <end position="269"/>
    </location>
</feature>
<accession>A0A1D1URR8</accession>
<evidence type="ECO:0000313" key="3">
    <source>
        <dbReference type="Proteomes" id="UP000186922"/>
    </source>
</evidence>
<feature type="region of interest" description="Disordered" evidence="1">
    <location>
        <begin position="124"/>
        <end position="316"/>
    </location>
</feature>